<dbReference type="InterPro" id="IPR036259">
    <property type="entry name" value="MFS_trans_sf"/>
</dbReference>
<dbReference type="FunFam" id="1.20.1250.20:FF:000003">
    <property type="entry name" value="Solute carrier family 17 member 3"/>
    <property type="match status" value="1"/>
</dbReference>
<evidence type="ECO:0000256" key="9">
    <source>
        <dbReference type="ARBA" id="ARBA00023201"/>
    </source>
</evidence>
<keyword evidence="6 12" id="KW-1133">Transmembrane helix</keyword>
<keyword evidence="7" id="KW-0915">Sodium</keyword>
<evidence type="ECO:0000256" key="7">
    <source>
        <dbReference type="ARBA" id="ARBA00023053"/>
    </source>
</evidence>
<dbReference type="Gene3D" id="1.20.1250.20">
    <property type="entry name" value="MFS general substrate transporter like domains"/>
    <property type="match status" value="2"/>
</dbReference>
<comment type="function">
    <text evidence="10">May be an inorganic phosphate cotransporter.</text>
</comment>
<dbReference type="FunFam" id="1.20.1250.20:FF:000144">
    <property type="entry name" value="Picot, isoform B"/>
    <property type="match status" value="1"/>
</dbReference>
<accession>A0AAV8W9L5</accession>
<proteinExistence type="inferred from homology"/>
<evidence type="ECO:0000313" key="15">
    <source>
        <dbReference type="Proteomes" id="UP001159042"/>
    </source>
</evidence>
<feature type="transmembrane region" description="Helical" evidence="12">
    <location>
        <begin position="166"/>
        <end position="193"/>
    </location>
</feature>
<keyword evidence="9" id="KW-0406">Ion transport</keyword>
<dbReference type="PANTHER" id="PTHR11662">
    <property type="entry name" value="SOLUTE CARRIER FAMILY 17"/>
    <property type="match status" value="1"/>
</dbReference>
<feature type="transmembrane region" description="Helical" evidence="12">
    <location>
        <begin position="298"/>
        <end position="316"/>
    </location>
</feature>
<feature type="transmembrane region" description="Helical" evidence="12">
    <location>
        <begin position="130"/>
        <end position="154"/>
    </location>
</feature>
<keyword evidence="5" id="KW-0769">Symport</keyword>
<sequence>MVEKNRNDRIENDEVDVEAEKTPGLGIRHIIATLLFLLLTIAYGMRVNLSVAIVAMTDNSTSQNPDIPTYDWDNKSVILSSFFWGYIWLQIFAGQWGRTYGTKWLLVGSMFINSTACMLIPVLSDSFGSYGAMACRVLQGLSQGFFFPSIHNLLGRWAPPSERSRLGTVVFSGVAFGTIFTMPITGFISASWVGWPPTFYLFGALGYGWAITWVFLGSNGPGDHKLISEEERTYIETSLDTNEETQKTATPWKAIFTSLPTWAAIVGSFGQNWGYSTLLTEMPNYMNKVMKFDMKSNGMLSAAPYLALFIFSFVFGQLSDYLINTSCISRGGARKLFNSIGTFVPALALFTLGFLPEDATTLSVTMLVIAVGINAAVFCGFQVNPIDLSPKYSGIIMGIANGSSNSFSIIAPIVVQLVVGQNESDKSLWRIIFIIASCVYITSDIFFVIFASGEVQWWNYSGEKEEQPNNLTVIHNNTEIPNPEVKSVKSQ</sequence>
<dbReference type="EMBL" id="JANEYG010000005">
    <property type="protein sequence ID" value="KAJ8923273.1"/>
    <property type="molecule type" value="Genomic_DNA"/>
</dbReference>
<dbReference type="GO" id="GO:0015293">
    <property type="term" value="F:symporter activity"/>
    <property type="evidence" value="ECO:0007669"/>
    <property type="project" value="UniProtKB-KW"/>
</dbReference>
<name>A0AAV8W9L5_9CUCU</name>
<dbReference type="GO" id="GO:0006814">
    <property type="term" value="P:sodium ion transport"/>
    <property type="evidence" value="ECO:0007669"/>
    <property type="project" value="UniProtKB-KW"/>
</dbReference>
<evidence type="ECO:0000256" key="10">
    <source>
        <dbReference type="ARBA" id="ARBA00054632"/>
    </source>
</evidence>
<reference evidence="14 15" key="1">
    <citation type="journal article" date="2023" name="Insect Mol. Biol.">
        <title>Genome sequencing provides insights into the evolution of gene families encoding plant cell wall-degrading enzymes in longhorned beetles.</title>
        <authorList>
            <person name="Shin N.R."/>
            <person name="Okamura Y."/>
            <person name="Kirsch R."/>
            <person name="Pauchet Y."/>
        </authorList>
    </citation>
    <scope>NUCLEOTIDE SEQUENCE [LARGE SCALE GENOMIC DNA]</scope>
    <source>
        <strain evidence="14">EAD_L_NR</strain>
    </source>
</reference>
<feature type="transmembrane region" description="Helical" evidence="12">
    <location>
        <begin position="30"/>
        <end position="56"/>
    </location>
</feature>
<comment type="similarity">
    <text evidence="2">Belongs to the major facilitator superfamily. Sodium/anion cotransporter family.</text>
</comment>
<feature type="transmembrane region" description="Helical" evidence="12">
    <location>
        <begin position="76"/>
        <end position="93"/>
    </location>
</feature>
<evidence type="ECO:0000256" key="2">
    <source>
        <dbReference type="ARBA" id="ARBA00008586"/>
    </source>
</evidence>
<protein>
    <recommendedName>
        <fullName evidence="11">Putative inorganic phosphate cotransporter</fullName>
    </recommendedName>
</protein>
<comment type="caution">
    <text evidence="14">The sequence shown here is derived from an EMBL/GenBank/DDBJ whole genome shotgun (WGS) entry which is preliminary data.</text>
</comment>
<dbReference type="InterPro" id="IPR011701">
    <property type="entry name" value="MFS"/>
</dbReference>
<keyword evidence="4 12" id="KW-0812">Transmembrane</keyword>
<dbReference type="GO" id="GO:0006820">
    <property type="term" value="P:monoatomic anion transport"/>
    <property type="evidence" value="ECO:0007669"/>
    <property type="project" value="TreeGrafter"/>
</dbReference>
<keyword evidence="8 12" id="KW-0472">Membrane</keyword>
<dbReference type="CDD" id="cd17318">
    <property type="entry name" value="MFS_SLC17"/>
    <property type="match status" value="1"/>
</dbReference>
<gene>
    <name evidence="14" type="ORF">NQ315_001830</name>
</gene>
<evidence type="ECO:0000313" key="14">
    <source>
        <dbReference type="EMBL" id="KAJ8923273.1"/>
    </source>
</evidence>
<feature type="domain" description="Major facilitator superfamily (MFS) profile" evidence="13">
    <location>
        <begin position="30"/>
        <end position="455"/>
    </location>
</feature>
<evidence type="ECO:0000256" key="11">
    <source>
        <dbReference type="ARBA" id="ARBA00068450"/>
    </source>
</evidence>
<evidence type="ECO:0000256" key="12">
    <source>
        <dbReference type="SAM" id="Phobius"/>
    </source>
</evidence>
<dbReference type="InterPro" id="IPR020846">
    <property type="entry name" value="MFS_dom"/>
</dbReference>
<evidence type="ECO:0000259" key="13">
    <source>
        <dbReference type="PROSITE" id="PS50850"/>
    </source>
</evidence>
<dbReference type="AlphaFoldDB" id="A0AAV8W9L5"/>
<evidence type="ECO:0000256" key="8">
    <source>
        <dbReference type="ARBA" id="ARBA00023136"/>
    </source>
</evidence>
<dbReference type="PROSITE" id="PS50850">
    <property type="entry name" value="MFS"/>
    <property type="match status" value="1"/>
</dbReference>
<feature type="transmembrane region" description="Helical" evidence="12">
    <location>
        <begin position="362"/>
        <end position="383"/>
    </location>
</feature>
<evidence type="ECO:0000256" key="4">
    <source>
        <dbReference type="ARBA" id="ARBA00022692"/>
    </source>
</evidence>
<comment type="subcellular location">
    <subcellularLocation>
        <location evidence="1">Membrane</location>
        <topology evidence="1">Multi-pass membrane protein</topology>
    </subcellularLocation>
</comment>
<evidence type="ECO:0000256" key="1">
    <source>
        <dbReference type="ARBA" id="ARBA00004141"/>
    </source>
</evidence>
<keyword evidence="3" id="KW-0813">Transport</keyword>
<dbReference type="GO" id="GO:0016020">
    <property type="term" value="C:membrane"/>
    <property type="evidence" value="ECO:0007669"/>
    <property type="project" value="UniProtKB-SubCell"/>
</dbReference>
<feature type="transmembrane region" description="Helical" evidence="12">
    <location>
        <begin position="431"/>
        <end position="451"/>
    </location>
</feature>
<dbReference type="InterPro" id="IPR050382">
    <property type="entry name" value="MFS_Na/Anion_cotransporter"/>
</dbReference>
<evidence type="ECO:0000256" key="3">
    <source>
        <dbReference type="ARBA" id="ARBA00022448"/>
    </source>
</evidence>
<evidence type="ECO:0000256" key="6">
    <source>
        <dbReference type="ARBA" id="ARBA00022989"/>
    </source>
</evidence>
<feature type="transmembrane region" description="Helical" evidence="12">
    <location>
        <begin position="105"/>
        <end position="124"/>
    </location>
</feature>
<keyword evidence="9" id="KW-0739">Sodium transport</keyword>
<dbReference type="PANTHER" id="PTHR11662:SF280">
    <property type="entry name" value="FI21844P1-RELATED"/>
    <property type="match status" value="1"/>
</dbReference>
<feature type="transmembrane region" description="Helical" evidence="12">
    <location>
        <begin position="199"/>
        <end position="216"/>
    </location>
</feature>
<dbReference type="SUPFAM" id="SSF103473">
    <property type="entry name" value="MFS general substrate transporter"/>
    <property type="match status" value="1"/>
</dbReference>
<feature type="transmembrane region" description="Helical" evidence="12">
    <location>
        <begin position="395"/>
        <end position="419"/>
    </location>
</feature>
<keyword evidence="15" id="KW-1185">Reference proteome</keyword>
<organism evidence="14 15">
    <name type="scientific">Exocentrus adspersus</name>
    <dbReference type="NCBI Taxonomy" id="1586481"/>
    <lineage>
        <taxon>Eukaryota</taxon>
        <taxon>Metazoa</taxon>
        <taxon>Ecdysozoa</taxon>
        <taxon>Arthropoda</taxon>
        <taxon>Hexapoda</taxon>
        <taxon>Insecta</taxon>
        <taxon>Pterygota</taxon>
        <taxon>Neoptera</taxon>
        <taxon>Endopterygota</taxon>
        <taxon>Coleoptera</taxon>
        <taxon>Polyphaga</taxon>
        <taxon>Cucujiformia</taxon>
        <taxon>Chrysomeloidea</taxon>
        <taxon>Cerambycidae</taxon>
        <taxon>Lamiinae</taxon>
        <taxon>Acanthocinini</taxon>
        <taxon>Exocentrus</taxon>
    </lineage>
</organism>
<feature type="transmembrane region" description="Helical" evidence="12">
    <location>
        <begin position="336"/>
        <end position="355"/>
    </location>
</feature>
<evidence type="ECO:0000256" key="5">
    <source>
        <dbReference type="ARBA" id="ARBA00022847"/>
    </source>
</evidence>
<dbReference type="Proteomes" id="UP001159042">
    <property type="component" value="Unassembled WGS sequence"/>
</dbReference>
<dbReference type="Pfam" id="PF07690">
    <property type="entry name" value="MFS_1"/>
    <property type="match status" value="1"/>
</dbReference>